<dbReference type="HOGENOM" id="CLU_099691_3_0_1"/>
<accession>S8E5S7</accession>
<dbReference type="InParanoid" id="S8E5S7"/>
<feature type="non-terminal residue" evidence="1">
    <location>
        <position position="57"/>
    </location>
</feature>
<proteinExistence type="predicted"/>
<dbReference type="AlphaFoldDB" id="S8E5S7"/>
<name>S8E5S7_FOMSC</name>
<evidence type="ECO:0008006" key="3">
    <source>
        <dbReference type="Google" id="ProtNLM"/>
    </source>
</evidence>
<dbReference type="EMBL" id="KE504163">
    <property type="protein sequence ID" value="EPS98698.1"/>
    <property type="molecule type" value="Genomic_DNA"/>
</dbReference>
<reference evidence="1 2" key="1">
    <citation type="journal article" date="2012" name="Science">
        <title>The Paleozoic origin of enzymatic lignin decomposition reconstructed from 31 fungal genomes.</title>
        <authorList>
            <person name="Floudas D."/>
            <person name="Binder M."/>
            <person name="Riley R."/>
            <person name="Barry K."/>
            <person name="Blanchette R.A."/>
            <person name="Henrissat B."/>
            <person name="Martinez A.T."/>
            <person name="Otillar R."/>
            <person name="Spatafora J.W."/>
            <person name="Yadav J.S."/>
            <person name="Aerts A."/>
            <person name="Benoit I."/>
            <person name="Boyd A."/>
            <person name="Carlson A."/>
            <person name="Copeland A."/>
            <person name="Coutinho P.M."/>
            <person name="de Vries R.P."/>
            <person name="Ferreira P."/>
            <person name="Findley K."/>
            <person name="Foster B."/>
            <person name="Gaskell J."/>
            <person name="Glotzer D."/>
            <person name="Gorecki P."/>
            <person name="Heitman J."/>
            <person name="Hesse C."/>
            <person name="Hori C."/>
            <person name="Igarashi K."/>
            <person name="Jurgens J.A."/>
            <person name="Kallen N."/>
            <person name="Kersten P."/>
            <person name="Kohler A."/>
            <person name="Kuees U."/>
            <person name="Kumar T.K.A."/>
            <person name="Kuo A."/>
            <person name="LaButti K."/>
            <person name="Larrondo L.F."/>
            <person name="Lindquist E."/>
            <person name="Ling A."/>
            <person name="Lombard V."/>
            <person name="Lucas S."/>
            <person name="Lundell T."/>
            <person name="Martin R."/>
            <person name="McLaughlin D.J."/>
            <person name="Morgenstern I."/>
            <person name="Morin E."/>
            <person name="Murat C."/>
            <person name="Nagy L.G."/>
            <person name="Nolan M."/>
            <person name="Ohm R.A."/>
            <person name="Patyshakuliyeva A."/>
            <person name="Rokas A."/>
            <person name="Ruiz-Duenas F.J."/>
            <person name="Sabat G."/>
            <person name="Salamov A."/>
            <person name="Samejima M."/>
            <person name="Schmutz J."/>
            <person name="Slot J.C."/>
            <person name="St John F."/>
            <person name="Stenlid J."/>
            <person name="Sun H."/>
            <person name="Sun S."/>
            <person name="Syed K."/>
            <person name="Tsang A."/>
            <person name="Wiebenga A."/>
            <person name="Young D."/>
            <person name="Pisabarro A."/>
            <person name="Eastwood D.C."/>
            <person name="Martin F."/>
            <person name="Cullen D."/>
            <person name="Grigoriev I.V."/>
            <person name="Hibbett D.S."/>
        </authorList>
    </citation>
    <scope>NUCLEOTIDE SEQUENCE</scope>
    <source>
        <strain evidence="2">FP-58527</strain>
    </source>
</reference>
<keyword evidence="2" id="KW-1185">Reference proteome</keyword>
<protein>
    <recommendedName>
        <fullName evidence="3">BHLH domain-containing protein</fullName>
    </recommendedName>
</protein>
<evidence type="ECO:0000313" key="2">
    <source>
        <dbReference type="Proteomes" id="UP000015241"/>
    </source>
</evidence>
<dbReference type="OrthoDB" id="2797375at2759"/>
<sequence length="57" mass="6716">QSIHHSPTLLLPAWERAVEDVKLKLKKLPHDVRTRWNSTFQMLNVALEYCKAIEQMT</sequence>
<feature type="non-terminal residue" evidence="1">
    <location>
        <position position="1"/>
    </location>
</feature>
<dbReference type="Proteomes" id="UP000015241">
    <property type="component" value="Unassembled WGS sequence"/>
</dbReference>
<organism evidence="1 2">
    <name type="scientific">Fomitopsis schrenkii</name>
    <name type="common">Brown rot fungus</name>
    <dbReference type="NCBI Taxonomy" id="2126942"/>
    <lineage>
        <taxon>Eukaryota</taxon>
        <taxon>Fungi</taxon>
        <taxon>Dikarya</taxon>
        <taxon>Basidiomycota</taxon>
        <taxon>Agaricomycotina</taxon>
        <taxon>Agaricomycetes</taxon>
        <taxon>Polyporales</taxon>
        <taxon>Fomitopsis</taxon>
    </lineage>
</organism>
<evidence type="ECO:0000313" key="1">
    <source>
        <dbReference type="EMBL" id="EPS98698.1"/>
    </source>
</evidence>
<gene>
    <name evidence="1" type="ORF">FOMPIDRAFT_1097550</name>
</gene>